<dbReference type="InterPro" id="IPR029058">
    <property type="entry name" value="AB_hydrolase_fold"/>
</dbReference>
<gene>
    <name evidence="2" type="ORF">FE784_11365</name>
</gene>
<dbReference type="AlphaFoldDB" id="A0A5C4TCD3"/>
<comment type="caution">
    <text evidence="2">The sequence shown here is derived from an EMBL/GenBank/DDBJ whole genome shotgun (WGS) entry which is preliminary data.</text>
</comment>
<evidence type="ECO:0000313" key="3">
    <source>
        <dbReference type="Proteomes" id="UP000307943"/>
    </source>
</evidence>
<dbReference type="RefSeq" id="WP_139602318.1">
    <property type="nucleotide sequence ID" value="NZ_VDCQ01000012.1"/>
</dbReference>
<protein>
    <recommendedName>
        <fullName evidence="1">Acetyl xylan esterase domain-containing protein</fullName>
    </recommendedName>
</protein>
<proteinExistence type="predicted"/>
<dbReference type="InterPro" id="IPR008391">
    <property type="entry name" value="AXE1_dom"/>
</dbReference>
<dbReference type="PANTHER" id="PTHR22946">
    <property type="entry name" value="DIENELACTONE HYDROLASE DOMAIN-CONTAINING PROTEIN-RELATED"/>
    <property type="match status" value="1"/>
</dbReference>
<dbReference type="InterPro" id="IPR050261">
    <property type="entry name" value="FrsA_esterase"/>
</dbReference>
<name>A0A5C4TCD3_9BACL</name>
<dbReference type="SUPFAM" id="SSF53474">
    <property type="entry name" value="alpha/beta-Hydrolases"/>
    <property type="match status" value="1"/>
</dbReference>
<evidence type="ECO:0000313" key="2">
    <source>
        <dbReference type="EMBL" id="TNJ66266.1"/>
    </source>
</evidence>
<keyword evidence="3" id="KW-1185">Reference proteome</keyword>
<dbReference type="OrthoDB" id="9805123at2"/>
<sequence length="649" mass="72703">MGIENLEKFVLGIYDVKDQFKRYVYDRSKAAFDEGDRARDEIRTIEELRVRQAFMREKLIESFGGLPSSDNPLNPKVTGSVDCAGFRIDNVIIESRPSTYVTCNLYMPDALDRPAPAVIFLCGHADDAKQYNRYQHVCQRLVAEGLIVLAVDPIGQGERLSYYEPSSGELPVQPGTREHDYVGSQCLPLGDGLARYFLHDAMRAVDYLCSLPEVDPERIGVTGNSGGGLQTSMLMLCEPRIAAAAPGTFIMNRETYMYAGQAQDAEQIWRGMTKLGFDHEDLVLAMAPRPVLVLAVTSDFFPIEGTRRTVARTKRFWEMSGIGNMPGLAEDRSVHQYTPRLADAAAAFFAEQLLGTEAKKPIAAAIIPFEQGELNCTQSGQVRGDYADARAVHDENIDRFDTIERRLATIPDELRKERALSWLKERVSGSRTAPELNPRHLTLSVTEGLTVESYIWWSQEGVFNHGFAFRDPLLADGNFPVAIGLWERGTNKLKEKLSWIRETCAQGNIVLVLDVTADGVCTPHPINPLPMWERYGTIHKLTTDLYWLDDSLAAVRVYDILRAVDMVKHIPGSIPDRTSLYAKGRFGIYAELAAALDDRIGSVAVEDGIDNVASWVRSRFYEPFDTVSTVLPGMLQHFDLPDLRRWRGR</sequence>
<feature type="domain" description="Acetyl xylan esterase" evidence="1">
    <location>
        <begin position="97"/>
        <end position="244"/>
    </location>
</feature>
<dbReference type="Gene3D" id="3.40.50.1820">
    <property type="entry name" value="alpha/beta hydrolase"/>
    <property type="match status" value="2"/>
</dbReference>
<dbReference type="PANTHER" id="PTHR22946:SF8">
    <property type="entry name" value="ACETYL XYLAN ESTERASE DOMAIN-CONTAINING PROTEIN"/>
    <property type="match status" value="1"/>
</dbReference>
<dbReference type="Proteomes" id="UP000307943">
    <property type="component" value="Unassembled WGS sequence"/>
</dbReference>
<reference evidence="2 3" key="1">
    <citation type="submission" date="2019-05" db="EMBL/GenBank/DDBJ databases">
        <title>We sequenced the genome of Paenibacillus hemerocallicola KCTC 33185 for further insight into its adaptation and study the phylogeny of Paenibacillus.</title>
        <authorList>
            <person name="Narsing Rao M.P."/>
        </authorList>
    </citation>
    <scope>NUCLEOTIDE SEQUENCE [LARGE SCALE GENOMIC DNA]</scope>
    <source>
        <strain evidence="2 3">KCTC 33185</strain>
    </source>
</reference>
<dbReference type="EMBL" id="VDCQ01000012">
    <property type="protein sequence ID" value="TNJ66266.1"/>
    <property type="molecule type" value="Genomic_DNA"/>
</dbReference>
<accession>A0A5C4TCD3</accession>
<dbReference type="Pfam" id="PF05448">
    <property type="entry name" value="AXE1"/>
    <property type="match status" value="1"/>
</dbReference>
<evidence type="ECO:0000259" key="1">
    <source>
        <dbReference type="Pfam" id="PF05448"/>
    </source>
</evidence>
<organism evidence="2 3">
    <name type="scientific">Paenibacillus hemerocallicola</name>
    <dbReference type="NCBI Taxonomy" id="1172614"/>
    <lineage>
        <taxon>Bacteria</taxon>
        <taxon>Bacillati</taxon>
        <taxon>Bacillota</taxon>
        <taxon>Bacilli</taxon>
        <taxon>Bacillales</taxon>
        <taxon>Paenibacillaceae</taxon>
        <taxon>Paenibacillus</taxon>
    </lineage>
</organism>